<dbReference type="PANTHER" id="PTHR43580:SF2">
    <property type="entry name" value="CYTOKINE-LIKE NUCLEAR FACTOR N-PAC"/>
    <property type="match status" value="1"/>
</dbReference>
<dbReference type="SUPFAM" id="SSF48179">
    <property type="entry name" value="6-phosphogluconate dehydrogenase C-terminal domain-like"/>
    <property type="match status" value="1"/>
</dbReference>
<evidence type="ECO:0000256" key="2">
    <source>
        <dbReference type="ARBA" id="ARBA00023027"/>
    </source>
</evidence>
<sequence length="288" mass="30253">MTKQLRSVAVLGIGIMGAAVARNLQRQGFAVRAWNRTPHKAQALAADGVRFCTQASEAVGGAEVIITLHKDGPAVLAAMEQAASALQPGTLWLQMATVGVQACAELEAFARARELVFYDAPVLGTRQPAEQGQLLVLGAGPEAHRAELQPLFDAIAKRVLWASEQPGGASRLKLALNSWVLALTHGAAESLALAKGLGVDPALVVELVTGGPLDSGYFQVKTAAMLNDDYRPSFTLANALKDAQLMVAAAQQAGVRVDLAEAGIQRFQRALDLDLGHGDKDMAASYLA</sequence>
<dbReference type="Pfam" id="PF14833">
    <property type="entry name" value="NAD_binding_11"/>
    <property type="match status" value="1"/>
</dbReference>
<dbReference type="PIRSF" id="PIRSF000103">
    <property type="entry name" value="HIBADH"/>
    <property type="match status" value="1"/>
</dbReference>
<reference evidence="6 7" key="1">
    <citation type="submission" date="2019-10" db="EMBL/GenBank/DDBJ databases">
        <title>Pseudomonas dajingensis sp. nov., isolated from the profound head ulcers of farmed Murray cod (Maccullochella peelii peelii).</title>
        <authorList>
            <person name="Liu Y."/>
        </authorList>
    </citation>
    <scope>NUCLEOTIDE SEQUENCE [LARGE SCALE GENOMIC DNA]</scope>
    <source>
        <strain evidence="6 7">MC042</strain>
    </source>
</reference>
<comment type="caution">
    <text evidence="6">The sequence shown here is derived from an EMBL/GenBank/DDBJ whole genome shotgun (WGS) entry which is preliminary data.</text>
</comment>
<dbReference type="Pfam" id="PF03446">
    <property type="entry name" value="NAD_binding_2"/>
    <property type="match status" value="1"/>
</dbReference>
<evidence type="ECO:0000256" key="1">
    <source>
        <dbReference type="ARBA" id="ARBA00023002"/>
    </source>
</evidence>
<evidence type="ECO:0000259" key="5">
    <source>
        <dbReference type="Pfam" id="PF14833"/>
    </source>
</evidence>
<dbReference type="InterPro" id="IPR051265">
    <property type="entry name" value="HIBADH-related_NP60_sf"/>
</dbReference>
<dbReference type="AlphaFoldDB" id="A0A7X1PML7"/>
<evidence type="ECO:0000313" key="7">
    <source>
        <dbReference type="Proteomes" id="UP000486534"/>
    </source>
</evidence>
<dbReference type="SUPFAM" id="SSF51735">
    <property type="entry name" value="NAD(P)-binding Rossmann-fold domains"/>
    <property type="match status" value="1"/>
</dbReference>
<keyword evidence="1" id="KW-0560">Oxidoreductase</keyword>
<keyword evidence="2" id="KW-0520">NAD</keyword>
<dbReference type="EMBL" id="WHUV01000002">
    <property type="protein sequence ID" value="MQA54443.1"/>
    <property type="molecule type" value="Genomic_DNA"/>
</dbReference>
<dbReference type="GO" id="GO:0016491">
    <property type="term" value="F:oxidoreductase activity"/>
    <property type="evidence" value="ECO:0007669"/>
    <property type="project" value="UniProtKB-KW"/>
</dbReference>
<proteinExistence type="predicted"/>
<dbReference type="InterPro" id="IPR015815">
    <property type="entry name" value="HIBADH-related"/>
</dbReference>
<organism evidence="6 7">
    <name type="scientific">Pseudomonas piscis</name>
    <dbReference type="NCBI Taxonomy" id="2614538"/>
    <lineage>
        <taxon>Bacteria</taxon>
        <taxon>Pseudomonadati</taxon>
        <taxon>Pseudomonadota</taxon>
        <taxon>Gammaproteobacteria</taxon>
        <taxon>Pseudomonadales</taxon>
        <taxon>Pseudomonadaceae</taxon>
        <taxon>Pseudomonas</taxon>
    </lineage>
</organism>
<dbReference type="InterPro" id="IPR013328">
    <property type="entry name" value="6PGD_dom2"/>
</dbReference>
<feature type="active site" evidence="3">
    <location>
        <position position="173"/>
    </location>
</feature>
<dbReference type="GO" id="GO:0051287">
    <property type="term" value="F:NAD binding"/>
    <property type="evidence" value="ECO:0007669"/>
    <property type="project" value="InterPro"/>
</dbReference>
<dbReference type="InterPro" id="IPR008927">
    <property type="entry name" value="6-PGluconate_DH-like_C_sf"/>
</dbReference>
<dbReference type="GO" id="GO:0050661">
    <property type="term" value="F:NADP binding"/>
    <property type="evidence" value="ECO:0007669"/>
    <property type="project" value="InterPro"/>
</dbReference>
<feature type="domain" description="3-hydroxyisobutyrate dehydrogenase-like NAD-binding" evidence="5">
    <location>
        <begin position="169"/>
        <end position="284"/>
    </location>
</feature>
<feature type="domain" description="6-phosphogluconate dehydrogenase NADP-binding" evidence="4">
    <location>
        <begin position="8"/>
        <end position="161"/>
    </location>
</feature>
<name>A0A7X1PML7_9PSED</name>
<dbReference type="RefSeq" id="WP_152897936.1">
    <property type="nucleotide sequence ID" value="NZ_WHUV01000002.1"/>
</dbReference>
<dbReference type="Proteomes" id="UP000486534">
    <property type="component" value="Unassembled WGS sequence"/>
</dbReference>
<evidence type="ECO:0000256" key="3">
    <source>
        <dbReference type="PIRSR" id="PIRSR000103-1"/>
    </source>
</evidence>
<protein>
    <submittedName>
        <fullName evidence="6">NAD-binding protein</fullName>
    </submittedName>
</protein>
<dbReference type="Gene3D" id="1.10.1040.10">
    <property type="entry name" value="N-(1-d-carboxylethyl)-l-norvaline Dehydrogenase, domain 2"/>
    <property type="match status" value="1"/>
</dbReference>
<evidence type="ECO:0000313" key="6">
    <source>
        <dbReference type="EMBL" id="MQA54443.1"/>
    </source>
</evidence>
<evidence type="ECO:0000259" key="4">
    <source>
        <dbReference type="Pfam" id="PF03446"/>
    </source>
</evidence>
<gene>
    <name evidence="6" type="ORF">GDH07_14095</name>
</gene>
<dbReference type="Gene3D" id="3.40.50.720">
    <property type="entry name" value="NAD(P)-binding Rossmann-like Domain"/>
    <property type="match status" value="1"/>
</dbReference>
<dbReference type="InterPro" id="IPR036291">
    <property type="entry name" value="NAD(P)-bd_dom_sf"/>
</dbReference>
<accession>A0A7X1PML7</accession>
<dbReference type="PANTHER" id="PTHR43580">
    <property type="entry name" value="OXIDOREDUCTASE GLYR1-RELATED"/>
    <property type="match status" value="1"/>
</dbReference>
<dbReference type="InterPro" id="IPR029154">
    <property type="entry name" value="HIBADH-like_NADP-bd"/>
</dbReference>
<dbReference type="InterPro" id="IPR006115">
    <property type="entry name" value="6PGDH_NADP-bd"/>
</dbReference>